<keyword evidence="2" id="KW-0472">Membrane</keyword>
<name>A0A6A6DSX3_9PEZI</name>
<protein>
    <recommendedName>
        <fullName evidence="6">Mid2 domain-containing protein</fullName>
    </recommendedName>
</protein>
<evidence type="ECO:0000313" key="5">
    <source>
        <dbReference type="Proteomes" id="UP000800200"/>
    </source>
</evidence>
<dbReference type="EMBL" id="ML994654">
    <property type="protein sequence ID" value="KAF2181070.1"/>
    <property type="molecule type" value="Genomic_DNA"/>
</dbReference>
<gene>
    <name evidence="4" type="ORF">K469DRAFT_264641</name>
</gene>
<keyword evidence="5" id="KW-1185">Reference proteome</keyword>
<accession>A0A6A6DSX3</accession>
<feature type="transmembrane region" description="Helical" evidence="2">
    <location>
        <begin position="188"/>
        <end position="209"/>
    </location>
</feature>
<sequence>MMVLEFSFSLVISMCSAYFTTSSLLPPSTSSLKFAKRQDTNQNFIGYLNTETNDAITCDDLMIWTTSDTWGRCCYPNSPCDIATKCEGDSVVVYQSSSVQCTASGADRCVVDYIHADLEDQDPVTFAGCDSKREAWSLYKATTEVTQVSSKRKTVRITGATRTASVVTSQAIPTTTAAPSKGLSAGSVAAIVLGVLLGSAILAGLGFWYGRKSREREEEGEEGEEGDEQVSDQQVPSEFPPHYRGAGP</sequence>
<evidence type="ECO:0000256" key="2">
    <source>
        <dbReference type="SAM" id="Phobius"/>
    </source>
</evidence>
<dbReference type="CDD" id="cd12841">
    <property type="entry name" value="TM_EphA1"/>
    <property type="match status" value="1"/>
</dbReference>
<organism evidence="4 5">
    <name type="scientific">Zopfia rhizophila CBS 207.26</name>
    <dbReference type="NCBI Taxonomy" id="1314779"/>
    <lineage>
        <taxon>Eukaryota</taxon>
        <taxon>Fungi</taxon>
        <taxon>Dikarya</taxon>
        <taxon>Ascomycota</taxon>
        <taxon>Pezizomycotina</taxon>
        <taxon>Dothideomycetes</taxon>
        <taxon>Dothideomycetes incertae sedis</taxon>
        <taxon>Zopfiaceae</taxon>
        <taxon>Zopfia</taxon>
    </lineage>
</organism>
<keyword evidence="3" id="KW-0732">Signal</keyword>
<feature type="compositionally biased region" description="Acidic residues" evidence="1">
    <location>
        <begin position="218"/>
        <end position="230"/>
    </location>
</feature>
<feature type="signal peptide" evidence="3">
    <location>
        <begin position="1"/>
        <end position="17"/>
    </location>
</feature>
<feature type="region of interest" description="Disordered" evidence="1">
    <location>
        <begin position="212"/>
        <end position="248"/>
    </location>
</feature>
<proteinExistence type="predicted"/>
<keyword evidence="2" id="KW-1133">Transmembrane helix</keyword>
<evidence type="ECO:0000313" key="4">
    <source>
        <dbReference type="EMBL" id="KAF2181070.1"/>
    </source>
</evidence>
<feature type="chain" id="PRO_5025432742" description="Mid2 domain-containing protein" evidence="3">
    <location>
        <begin position="18"/>
        <end position="248"/>
    </location>
</feature>
<evidence type="ECO:0008006" key="6">
    <source>
        <dbReference type="Google" id="ProtNLM"/>
    </source>
</evidence>
<evidence type="ECO:0000256" key="3">
    <source>
        <dbReference type="SAM" id="SignalP"/>
    </source>
</evidence>
<reference evidence="4" key="1">
    <citation type="journal article" date="2020" name="Stud. Mycol.">
        <title>101 Dothideomycetes genomes: a test case for predicting lifestyles and emergence of pathogens.</title>
        <authorList>
            <person name="Haridas S."/>
            <person name="Albert R."/>
            <person name="Binder M."/>
            <person name="Bloem J."/>
            <person name="Labutti K."/>
            <person name="Salamov A."/>
            <person name="Andreopoulos B."/>
            <person name="Baker S."/>
            <person name="Barry K."/>
            <person name="Bills G."/>
            <person name="Bluhm B."/>
            <person name="Cannon C."/>
            <person name="Castanera R."/>
            <person name="Culley D."/>
            <person name="Daum C."/>
            <person name="Ezra D."/>
            <person name="Gonzalez J."/>
            <person name="Henrissat B."/>
            <person name="Kuo A."/>
            <person name="Liang C."/>
            <person name="Lipzen A."/>
            <person name="Lutzoni F."/>
            <person name="Magnuson J."/>
            <person name="Mondo S."/>
            <person name="Nolan M."/>
            <person name="Ohm R."/>
            <person name="Pangilinan J."/>
            <person name="Park H.-J."/>
            <person name="Ramirez L."/>
            <person name="Alfaro M."/>
            <person name="Sun H."/>
            <person name="Tritt A."/>
            <person name="Yoshinaga Y."/>
            <person name="Zwiers L.-H."/>
            <person name="Turgeon B."/>
            <person name="Goodwin S."/>
            <person name="Spatafora J."/>
            <person name="Crous P."/>
            <person name="Grigoriev I."/>
        </authorList>
    </citation>
    <scope>NUCLEOTIDE SEQUENCE</scope>
    <source>
        <strain evidence="4">CBS 207.26</strain>
    </source>
</reference>
<dbReference type="Proteomes" id="UP000800200">
    <property type="component" value="Unassembled WGS sequence"/>
</dbReference>
<keyword evidence="2" id="KW-0812">Transmembrane</keyword>
<evidence type="ECO:0000256" key="1">
    <source>
        <dbReference type="SAM" id="MobiDB-lite"/>
    </source>
</evidence>
<dbReference type="AlphaFoldDB" id="A0A6A6DSX3"/>